<dbReference type="RefSeq" id="WP_125921849.1">
    <property type="nucleotide sequence ID" value="NZ_BQHM01000001.1"/>
</dbReference>
<keyword evidence="6" id="KW-0479">Metal-binding</keyword>
<dbReference type="Pfam" id="PF22455">
    <property type="entry name" value="PqqF_C_3"/>
    <property type="match status" value="1"/>
</dbReference>
<accession>A0A7S9LGP1</accession>
<sequence>MPDTIRQLTLANGLQLTLRHAPRLKRAAAALRVHAGGHDAPAKWPGLAHFLEHLFFLGTTRYPLENGLMRYVQALGGQVNASTRERTTDFFFETPPTALAGGLMRLCQMLAEPDLAIARQRDEREVIHAEFIAWSRSRQAQAHHALLQSVAPGHPLRAFQAGNRYTLPLQDPAFQQALREFHRRYYQGGQMVLAVSGPQSLDELEQLAVPPAQLFASGTRELQRPPPPLGTRCNPQLFAHDQMPAGAEHALALLISCLNDSRPGMWLAAARQHCGLQAIKVETLYAFAGQLLWHIDLTPGTGVAVGQAMALLHGWFGYMQNADLAQLNREFGRLQRRREHSASAMELARRDSAGLPFTALDTQGQRAFAALLASLPHSDQGRWQLPVSEPLLHTPLPETGEWSLPGGLSISGALPATRQHAALLVRWQVPLALKESLHAVLDQALAPLKARCERASVQLSFARAGQGWALRCAGVASAVVTAMGIALPLLKAPPADCWADRAVPPNEPMPIRALLEQLPNAVVGLDVQAVTVSRQSQAQLDRLWQQATWHGLAVGFDTDTQRALAAVLQGLPGHGRAPVPVPPPARRWHTVDGYGSEHALLLFCPLPAGMEAAGRLLAHLLQGPVYQRLRVELQLGYAVFSAMRQVEGVHGLMIGVQSPHASPAMILEQVVTLLRERVTLDLSSQQLLADQFDEAVMSNAEVVEWAWQTHLATQPWTLDGVRRAILNVRQHDLDRLQDALLNGQAPWICLATAAAPPDFQAKQREIIAPGATLLS</sequence>
<dbReference type="InterPro" id="IPR050626">
    <property type="entry name" value="Peptidase_M16"/>
</dbReference>
<keyword evidence="8" id="KW-0862">Zinc</keyword>
<evidence type="ECO:0000256" key="12">
    <source>
        <dbReference type="ARBA" id="ARBA00030977"/>
    </source>
</evidence>
<evidence type="ECO:0000256" key="5">
    <source>
        <dbReference type="ARBA" id="ARBA00022670"/>
    </source>
</evidence>
<name>A0A7S9LGP1_9PSED</name>
<evidence type="ECO:0000259" key="16">
    <source>
        <dbReference type="Pfam" id="PF22455"/>
    </source>
</evidence>
<evidence type="ECO:0000256" key="6">
    <source>
        <dbReference type="ARBA" id="ARBA00022723"/>
    </source>
</evidence>
<gene>
    <name evidence="18" type="primary">pqqF</name>
    <name evidence="18" type="ORF">IZU98_20575</name>
</gene>
<evidence type="ECO:0000259" key="14">
    <source>
        <dbReference type="Pfam" id="PF00675"/>
    </source>
</evidence>
<evidence type="ECO:0000256" key="4">
    <source>
        <dbReference type="ARBA" id="ARBA00015088"/>
    </source>
</evidence>
<evidence type="ECO:0000256" key="8">
    <source>
        <dbReference type="ARBA" id="ARBA00022833"/>
    </source>
</evidence>
<dbReference type="GO" id="GO:0005737">
    <property type="term" value="C:cytoplasm"/>
    <property type="evidence" value="ECO:0007669"/>
    <property type="project" value="UniProtKB-ARBA"/>
</dbReference>
<dbReference type="NCBIfam" id="TIGR02110">
    <property type="entry name" value="PQQ_syn_pqqF"/>
    <property type="match status" value="1"/>
</dbReference>
<dbReference type="InterPro" id="IPR011844">
    <property type="entry name" value="PQQ_synth_PqqF"/>
</dbReference>
<evidence type="ECO:0000256" key="11">
    <source>
        <dbReference type="ARBA" id="ARBA00024932"/>
    </source>
</evidence>
<protein>
    <recommendedName>
        <fullName evidence="4">Coenzyme PQQ synthesis protein F</fullName>
    </recommendedName>
    <alternativeName>
        <fullName evidence="12">Pyrroloquinoline quinone biosynthesis protein F</fullName>
    </alternativeName>
</protein>
<proteinExistence type="inferred from homology"/>
<dbReference type="GO" id="GO:0004222">
    <property type="term" value="F:metalloendopeptidase activity"/>
    <property type="evidence" value="ECO:0007669"/>
    <property type="project" value="InterPro"/>
</dbReference>
<dbReference type="GO" id="GO:0018189">
    <property type="term" value="P:pyrroloquinoline quinone biosynthetic process"/>
    <property type="evidence" value="ECO:0007669"/>
    <property type="project" value="UniProtKB-UniPathway"/>
</dbReference>
<dbReference type="InterPro" id="IPR054734">
    <property type="entry name" value="PqqF-like_C_4"/>
</dbReference>
<dbReference type="SUPFAM" id="SSF63411">
    <property type="entry name" value="LuxS/MPP-like metallohydrolase"/>
    <property type="match status" value="2"/>
</dbReference>
<reference evidence="18 19" key="1">
    <citation type="submission" date="2020-11" db="EMBL/GenBank/DDBJ databases">
        <title>Pseudomonas fulva producing VIM-24.</title>
        <authorList>
            <person name="Liu S."/>
        </authorList>
    </citation>
    <scope>NUCLEOTIDE SEQUENCE [LARGE SCALE GENOMIC DNA]</scope>
    <source>
        <strain evidence="18 19">ZDHY414</strain>
    </source>
</reference>
<evidence type="ECO:0000256" key="9">
    <source>
        <dbReference type="ARBA" id="ARBA00022905"/>
    </source>
</evidence>
<feature type="domain" description="Peptidase M16 N-terminal" evidence="14">
    <location>
        <begin position="19"/>
        <end position="148"/>
    </location>
</feature>
<evidence type="ECO:0000256" key="2">
    <source>
        <dbReference type="ARBA" id="ARBA00004886"/>
    </source>
</evidence>
<dbReference type="InterPro" id="IPR011249">
    <property type="entry name" value="Metalloenz_LuxS/M16"/>
</dbReference>
<evidence type="ECO:0000256" key="13">
    <source>
        <dbReference type="RuleBase" id="RU004447"/>
    </source>
</evidence>
<evidence type="ECO:0000259" key="17">
    <source>
        <dbReference type="Pfam" id="PF22456"/>
    </source>
</evidence>
<dbReference type="Proteomes" id="UP000594430">
    <property type="component" value="Chromosome"/>
</dbReference>
<comment type="function">
    <text evidence="11">Required for coenzyme pyrroloquinoline quinone (PQQ) biosynthesis. It is thought that this protein is a protease that cleaves peptides bond in a small peptide (gene pqqA), providing the glutamate and tyrosine residues which are necessary for the synthesis of PQQ.</text>
</comment>
<evidence type="ECO:0000256" key="7">
    <source>
        <dbReference type="ARBA" id="ARBA00022801"/>
    </source>
</evidence>
<feature type="domain" description="Coenzyme PQQ synthesis protein F-like C-terminal lobe" evidence="17">
    <location>
        <begin position="616"/>
        <end position="678"/>
    </location>
</feature>
<dbReference type="PANTHER" id="PTHR43690:SF18">
    <property type="entry name" value="INSULIN-DEGRADING ENZYME-RELATED"/>
    <property type="match status" value="1"/>
</dbReference>
<evidence type="ECO:0000313" key="18">
    <source>
        <dbReference type="EMBL" id="QPH48737.1"/>
    </source>
</evidence>
<dbReference type="EMBL" id="CP064946">
    <property type="protein sequence ID" value="QPH48737.1"/>
    <property type="molecule type" value="Genomic_DNA"/>
</dbReference>
<dbReference type="PANTHER" id="PTHR43690">
    <property type="entry name" value="NARDILYSIN"/>
    <property type="match status" value="1"/>
</dbReference>
<evidence type="ECO:0000256" key="3">
    <source>
        <dbReference type="ARBA" id="ARBA00007261"/>
    </source>
</evidence>
<evidence type="ECO:0000256" key="1">
    <source>
        <dbReference type="ARBA" id="ARBA00001947"/>
    </source>
</evidence>
<dbReference type="Gene3D" id="3.30.830.10">
    <property type="entry name" value="Metalloenzyme, LuxS/M16 peptidase-like"/>
    <property type="match status" value="2"/>
</dbReference>
<keyword evidence="5" id="KW-0645">Protease</keyword>
<dbReference type="Pfam" id="PF05193">
    <property type="entry name" value="Peptidase_M16_C"/>
    <property type="match status" value="1"/>
</dbReference>
<dbReference type="PROSITE" id="PS00143">
    <property type="entry name" value="INSULINASE"/>
    <property type="match status" value="1"/>
</dbReference>
<dbReference type="InterPro" id="IPR007863">
    <property type="entry name" value="Peptidase_M16_C"/>
</dbReference>
<feature type="domain" description="Peptidase M16 C-terminal" evidence="15">
    <location>
        <begin position="176"/>
        <end position="219"/>
    </location>
</feature>
<organism evidence="18 19">
    <name type="scientific">Pseudomonas fulva</name>
    <dbReference type="NCBI Taxonomy" id="47880"/>
    <lineage>
        <taxon>Bacteria</taxon>
        <taxon>Pseudomonadati</taxon>
        <taxon>Pseudomonadota</taxon>
        <taxon>Gammaproteobacteria</taxon>
        <taxon>Pseudomonadales</taxon>
        <taxon>Pseudomonadaceae</taxon>
        <taxon>Pseudomonas</taxon>
    </lineage>
</organism>
<keyword evidence="7 18" id="KW-0378">Hydrolase</keyword>
<comment type="pathway">
    <text evidence="2">Cofactor biosynthesis; pyrroloquinoline quinone biosynthesis.</text>
</comment>
<evidence type="ECO:0000256" key="10">
    <source>
        <dbReference type="ARBA" id="ARBA00023049"/>
    </source>
</evidence>
<dbReference type="UniPathway" id="UPA00539"/>
<comment type="cofactor">
    <cofactor evidence="1">
        <name>Zn(2+)</name>
        <dbReference type="ChEBI" id="CHEBI:29105"/>
    </cofactor>
</comment>
<keyword evidence="10" id="KW-0482">Metalloprotease</keyword>
<comment type="similarity">
    <text evidence="3 13">Belongs to the peptidase M16 family.</text>
</comment>
<dbReference type="AlphaFoldDB" id="A0A7S9LGP1"/>
<dbReference type="Pfam" id="PF00675">
    <property type="entry name" value="Peptidase_M16"/>
    <property type="match status" value="1"/>
</dbReference>
<dbReference type="InterPro" id="IPR054733">
    <property type="entry name" value="PqqF_C_3"/>
</dbReference>
<evidence type="ECO:0000259" key="15">
    <source>
        <dbReference type="Pfam" id="PF05193"/>
    </source>
</evidence>
<feature type="domain" description="Coenzyme PQQ synthesis protein F C-terminal lobe" evidence="16">
    <location>
        <begin position="421"/>
        <end position="553"/>
    </location>
</feature>
<dbReference type="GO" id="GO:0008270">
    <property type="term" value="F:zinc ion binding"/>
    <property type="evidence" value="ECO:0007669"/>
    <property type="project" value="InterPro"/>
</dbReference>
<dbReference type="Pfam" id="PF22456">
    <property type="entry name" value="PqqF-like_C_4"/>
    <property type="match status" value="1"/>
</dbReference>
<evidence type="ECO:0000313" key="19">
    <source>
        <dbReference type="Proteomes" id="UP000594430"/>
    </source>
</evidence>
<keyword evidence="9" id="KW-0884">PQQ biosynthesis</keyword>
<dbReference type="GO" id="GO:0006508">
    <property type="term" value="P:proteolysis"/>
    <property type="evidence" value="ECO:0007669"/>
    <property type="project" value="UniProtKB-KW"/>
</dbReference>
<dbReference type="InterPro" id="IPR011765">
    <property type="entry name" value="Pept_M16_N"/>
</dbReference>
<dbReference type="InterPro" id="IPR001431">
    <property type="entry name" value="Pept_M16_Zn_BS"/>
</dbReference>